<evidence type="ECO:0000256" key="1">
    <source>
        <dbReference type="SAM" id="MobiDB-lite"/>
    </source>
</evidence>
<keyword evidence="2" id="KW-1133">Transmembrane helix</keyword>
<gene>
    <name evidence="3" type="ORF">CAUJ_LOCUS11366</name>
</gene>
<evidence type="ECO:0000313" key="3">
    <source>
        <dbReference type="EMBL" id="CAD6195447.1"/>
    </source>
</evidence>
<proteinExistence type="predicted"/>
<evidence type="ECO:0000313" key="4">
    <source>
        <dbReference type="Proteomes" id="UP000835052"/>
    </source>
</evidence>
<dbReference type="EMBL" id="CAJGYM010000055">
    <property type="protein sequence ID" value="CAD6195447.1"/>
    <property type="molecule type" value="Genomic_DNA"/>
</dbReference>
<feature type="region of interest" description="Disordered" evidence="1">
    <location>
        <begin position="40"/>
        <end position="67"/>
    </location>
</feature>
<evidence type="ECO:0000256" key="2">
    <source>
        <dbReference type="SAM" id="Phobius"/>
    </source>
</evidence>
<comment type="caution">
    <text evidence="3">The sequence shown here is derived from an EMBL/GenBank/DDBJ whole genome shotgun (WGS) entry which is preliminary data.</text>
</comment>
<keyword evidence="2" id="KW-0472">Membrane</keyword>
<name>A0A8S1HKB8_9PELO</name>
<reference evidence="3" key="1">
    <citation type="submission" date="2020-10" db="EMBL/GenBank/DDBJ databases">
        <authorList>
            <person name="Kikuchi T."/>
        </authorList>
    </citation>
    <scope>NUCLEOTIDE SEQUENCE</scope>
    <source>
        <strain evidence="3">NKZ352</strain>
    </source>
</reference>
<dbReference type="Proteomes" id="UP000835052">
    <property type="component" value="Unassembled WGS sequence"/>
</dbReference>
<keyword evidence="4" id="KW-1185">Reference proteome</keyword>
<protein>
    <submittedName>
        <fullName evidence="3">Uncharacterized protein</fullName>
    </submittedName>
</protein>
<keyword evidence="2" id="KW-0812">Transmembrane</keyword>
<accession>A0A8S1HKB8</accession>
<sequence length="74" mass="8536">MFWDEFVSANWEHKGPVVLLFIILLIMLFACVRDCRSSKQQESFDPQRMTEPQAPPPKITVTDGKTGVERVIQE</sequence>
<dbReference type="OrthoDB" id="5808078at2759"/>
<feature type="transmembrane region" description="Helical" evidence="2">
    <location>
        <begin position="15"/>
        <end position="32"/>
    </location>
</feature>
<organism evidence="3 4">
    <name type="scientific">Caenorhabditis auriculariae</name>
    <dbReference type="NCBI Taxonomy" id="2777116"/>
    <lineage>
        <taxon>Eukaryota</taxon>
        <taxon>Metazoa</taxon>
        <taxon>Ecdysozoa</taxon>
        <taxon>Nematoda</taxon>
        <taxon>Chromadorea</taxon>
        <taxon>Rhabditida</taxon>
        <taxon>Rhabditina</taxon>
        <taxon>Rhabditomorpha</taxon>
        <taxon>Rhabditoidea</taxon>
        <taxon>Rhabditidae</taxon>
        <taxon>Peloderinae</taxon>
        <taxon>Caenorhabditis</taxon>
    </lineage>
</organism>
<dbReference type="AlphaFoldDB" id="A0A8S1HKB8"/>